<comment type="caution">
    <text evidence="4">The sequence shown here is derived from an EMBL/GenBank/DDBJ whole genome shotgun (WGS) entry which is preliminary data.</text>
</comment>
<dbReference type="Pfam" id="PF00026">
    <property type="entry name" value="Asp"/>
    <property type="match status" value="1"/>
</dbReference>
<keyword evidence="2" id="KW-0812">Transmembrane</keyword>
<dbReference type="SUPFAM" id="SSF50630">
    <property type="entry name" value="Acid proteases"/>
    <property type="match status" value="1"/>
</dbReference>
<accession>A0AAN8MP31</accession>
<dbReference type="AlphaFoldDB" id="A0AAN8MP31"/>
<dbReference type="InterPro" id="IPR021109">
    <property type="entry name" value="Peptidase_aspartic_dom_sf"/>
</dbReference>
<gene>
    <name evidence="4" type="ORF">TWF718_010830</name>
</gene>
<feature type="domain" description="Peptidase A1" evidence="3">
    <location>
        <begin position="1"/>
        <end position="276"/>
    </location>
</feature>
<keyword evidence="2" id="KW-1133">Transmembrane helix</keyword>
<keyword evidence="2" id="KW-0472">Membrane</keyword>
<sequence length="437" mass="47410">MIVPNTKLGVSYSYNTFPFIGLGKGIQNESMGFYGPQDSIYSEGYSRGDNFISRMVAENKINTGAYSLYLSEMGDNYEPILESTLIFGGIDLAKFTRPLNTYKVLAQDNQTNKATSKFLQLNAYNVTTNDWEAGREFSGLSNLEIGIDFSEPTLNLPSAIIEKLTPALGLEEDGGKYYSTRLSTVEALELYLTGIGYDTNSSQEPLIVRIPIKDLIATPQSRSETTPTKTSPDRNERTPVLIRNGDNKGGIHVLGAPFFRAMYAIFDLDNDEISLAPALPRAKDENIVEMSGPVSSLHLGTPTPLARNTSIKVPLLVTIGICGGLSLVIVLLMGALVYTCRKSRQGGEISSESKAELAGTPSDFEQSGAGGDSSSTLGRQATDLPAASPPEPVELDPSFKLTWDSQTIATVEERQEPALEVGQLERVTIRKMSVHSV</sequence>
<dbReference type="EMBL" id="JAVHNR010000009">
    <property type="protein sequence ID" value="KAK6333006.1"/>
    <property type="molecule type" value="Genomic_DNA"/>
</dbReference>
<feature type="compositionally biased region" description="Polar residues" evidence="1">
    <location>
        <begin position="218"/>
        <end position="230"/>
    </location>
</feature>
<proteinExistence type="predicted"/>
<feature type="region of interest" description="Disordered" evidence="1">
    <location>
        <begin position="349"/>
        <end position="399"/>
    </location>
</feature>
<evidence type="ECO:0000256" key="1">
    <source>
        <dbReference type="SAM" id="MobiDB-lite"/>
    </source>
</evidence>
<dbReference type="Proteomes" id="UP001313282">
    <property type="component" value="Unassembled WGS sequence"/>
</dbReference>
<keyword evidence="5" id="KW-1185">Reference proteome</keyword>
<name>A0AAN8MP31_9PEZI</name>
<evidence type="ECO:0000259" key="3">
    <source>
        <dbReference type="PROSITE" id="PS51767"/>
    </source>
</evidence>
<dbReference type="Gene3D" id="2.40.70.10">
    <property type="entry name" value="Acid Proteases"/>
    <property type="match status" value="1"/>
</dbReference>
<evidence type="ECO:0000313" key="4">
    <source>
        <dbReference type="EMBL" id="KAK6333006.1"/>
    </source>
</evidence>
<feature type="region of interest" description="Disordered" evidence="1">
    <location>
        <begin position="218"/>
        <end position="242"/>
    </location>
</feature>
<dbReference type="PROSITE" id="PS51767">
    <property type="entry name" value="PEPTIDASE_A1"/>
    <property type="match status" value="1"/>
</dbReference>
<evidence type="ECO:0000313" key="5">
    <source>
        <dbReference type="Proteomes" id="UP001313282"/>
    </source>
</evidence>
<reference evidence="4 5" key="1">
    <citation type="submission" date="2019-10" db="EMBL/GenBank/DDBJ databases">
        <authorList>
            <person name="Palmer J.M."/>
        </authorList>
    </citation>
    <scope>NUCLEOTIDE SEQUENCE [LARGE SCALE GENOMIC DNA]</scope>
    <source>
        <strain evidence="4 5">TWF718</strain>
    </source>
</reference>
<organism evidence="4 5">
    <name type="scientific">Orbilia javanica</name>
    <dbReference type="NCBI Taxonomy" id="47235"/>
    <lineage>
        <taxon>Eukaryota</taxon>
        <taxon>Fungi</taxon>
        <taxon>Dikarya</taxon>
        <taxon>Ascomycota</taxon>
        <taxon>Pezizomycotina</taxon>
        <taxon>Orbiliomycetes</taxon>
        <taxon>Orbiliales</taxon>
        <taxon>Orbiliaceae</taxon>
        <taxon>Orbilia</taxon>
    </lineage>
</organism>
<protein>
    <recommendedName>
        <fullName evidence="3">Peptidase A1 domain-containing protein</fullName>
    </recommendedName>
</protein>
<feature type="transmembrane region" description="Helical" evidence="2">
    <location>
        <begin position="315"/>
        <end position="338"/>
    </location>
</feature>
<evidence type="ECO:0000256" key="2">
    <source>
        <dbReference type="SAM" id="Phobius"/>
    </source>
</evidence>
<dbReference type="InterPro" id="IPR033121">
    <property type="entry name" value="PEPTIDASE_A1"/>
</dbReference>